<proteinExistence type="predicted"/>
<evidence type="ECO:0000313" key="2">
    <source>
        <dbReference type="Proteomes" id="UP001165064"/>
    </source>
</evidence>
<keyword evidence="2" id="KW-1185">Reference proteome</keyword>
<evidence type="ECO:0000313" key="1">
    <source>
        <dbReference type="EMBL" id="GME83224.1"/>
    </source>
</evidence>
<name>A0ACB5T7L4_AMBMO</name>
<gene>
    <name evidence="1" type="ORF">Amon02_000603600</name>
</gene>
<reference evidence="1" key="1">
    <citation type="submission" date="2023-04" db="EMBL/GenBank/DDBJ databases">
        <title>Ambrosiozyma monospora NBRC 10751.</title>
        <authorList>
            <person name="Ichikawa N."/>
            <person name="Sato H."/>
            <person name="Tonouchi N."/>
        </authorList>
    </citation>
    <scope>NUCLEOTIDE SEQUENCE</scope>
    <source>
        <strain evidence="1">NBRC 10751</strain>
    </source>
</reference>
<dbReference type="Proteomes" id="UP001165064">
    <property type="component" value="Unassembled WGS sequence"/>
</dbReference>
<sequence>MSFESALSIKFKLNNGIVAPAIALALAELFFEGVVKREDLFITTKVWPSMWNNPPRSVDESLKRLGLDYVDLVLQHFPLTFKADDNGNSLMDDDGQPIFDDGDYLITWKKLIELYKNGDKTDVVPLVNQVELHPSLPQVELVNFGKSKGIITEAYSRLGSGGAPLLKLPIIQTMTEKYGVSGADILINYHVKSGRLIVPRSLNVERVTNGYKSVDFSAEDLKTLDQEGIDHPKRYMSLRFAKVLTLNTGARRFLSIRIG</sequence>
<dbReference type="EMBL" id="BSXS01004589">
    <property type="protein sequence ID" value="GME83224.1"/>
    <property type="molecule type" value="Genomic_DNA"/>
</dbReference>
<accession>A0ACB5T7L4</accession>
<comment type="caution">
    <text evidence="1">The sequence shown here is derived from an EMBL/GenBank/DDBJ whole genome shotgun (WGS) entry which is preliminary data.</text>
</comment>
<organism evidence="1 2">
    <name type="scientific">Ambrosiozyma monospora</name>
    <name type="common">Yeast</name>
    <name type="synonym">Endomycopsis monosporus</name>
    <dbReference type="NCBI Taxonomy" id="43982"/>
    <lineage>
        <taxon>Eukaryota</taxon>
        <taxon>Fungi</taxon>
        <taxon>Dikarya</taxon>
        <taxon>Ascomycota</taxon>
        <taxon>Saccharomycotina</taxon>
        <taxon>Pichiomycetes</taxon>
        <taxon>Pichiales</taxon>
        <taxon>Pichiaceae</taxon>
        <taxon>Ambrosiozyma</taxon>
    </lineage>
</organism>
<protein>
    <submittedName>
        <fullName evidence="1">Unnamed protein product</fullName>
    </submittedName>
</protein>